<name>A0AA39UAZ8_9AGAR</name>
<feature type="region of interest" description="Disordered" evidence="1">
    <location>
        <begin position="15"/>
        <end position="52"/>
    </location>
</feature>
<evidence type="ECO:0000313" key="3">
    <source>
        <dbReference type="Proteomes" id="UP001175227"/>
    </source>
</evidence>
<feature type="compositionally biased region" description="Acidic residues" evidence="1">
    <location>
        <begin position="396"/>
        <end position="408"/>
    </location>
</feature>
<keyword evidence="3" id="KW-1185">Reference proteome</keyword>
<feature type="compositionally biased region" description="Acidic residues" evidence="1">
    <location>
        <begin position="269"/>
        <end position="281"/>
    </location>
</feature>
<organism evidence="2 3">
    <name type="scientific">Armillaria novae-zelandiae</name>
    <dbReference type="NCBI Taxonomy" id="153914"/>
    <lineage>
        <taxon>Eukaryota</taxon>
        <taxon>Fungi</taxon>
        <taxon>Dikarya</taxon>
        <taxon>Basidiomycota</taxon>
        <taxon>Agaricomycotina</taxon>
        <taxon>Agaricomycetes</taxon>
        <taxon>Agaricomycetidae</taxon>
        <taxon>Agaricales</taxon>
        <taxon>Marasmiineae</taxon>
        <taxon>Physalacriaceae</taxon>
        <taxon>Armillaria</taxon>
    </lineage>
</organism>
<feature type="region of interest" description="Disordered" evidence="1">
    <location>
        <begin position="379"/>
        <end position="408"/>
    </location>
</feature>
<evidence type="ECO:0000256" key="1">
    <source>
        <dbReference type="SAM" id="MobiDB-lite"/>
    </source>
</evidence>
<dbReference type="Proteomes" id="UP001175227">
    <property type="component" value="Unassembled WGS sequence"/>
</dbReference>
<feature type="region of interest" description="Disordered" evidence="1">
    <location>
        <begin position="242"/>
        <end position="305"/>
    </location>
</feature>
<sequence>MSTFTVYSNPALPVVGTIDPHLQNGDESSTRPNGKRKRVTNDAGQDAGSSYIPPWQSNMRVTAVQNQRKKVLRKAKVYDGSHEMLDALRICFMQEKQVDFSGSYVVANEPPMLDKHRIQLVSHDIWRASGYRFTVKDHPRTKDGHKTRLWCTQDDARQNRKGPPDKSRTLVTGEVVAKIRYPCHSRLLISSRDTTQPNHRMVTVRIHHYAAHPPYHEAPPGFFMNPTWSPYMMVQPPQPQIPWMMSQPPQPLPTSSQQQQAAQDLVYPDSEEDEDEESDQEDVNHETPASSEPLPDPDPDPNSVMDSEQFQRQMRTHINNIRDFCDGLEYQLQFNDHRLLRELEKEGGSFLRFVHECLRREGRLQDDNVAQQKAAMLPYELERSAASESRIRDTESDQEPDPNSDLDQ</sequence>
<dbReference type="AlphaFoldDB" id="A0AA39UAZ8"/>
<comment type="caution">
    <text evidence="2">The sequence shown here is derived from an EMBL/GenBank/DDBJ whole genome shotgun (WGS) entry which is preliminary data.</text>
</comment>
<gene>
    <name evidence="2" type="ORF">IW261DRAFT_825837</name>
</gene>
<dbReference type="EMBL" id="JAUEPR010000044">
    <property type="protein sequence ID" value="KAK0472095.1"/>
    <property type="molecule type" value="Genomic_DNA"/>
</dbReference>
<evidence type="ECO:0000313" key="2">
    <source>
        <dbReference type="EMBL" id="KAK0472095.1"/>
    </source>
</evidence>
<feature type="compositionally biased region" description="Low complexity" evidence="1">
    <location>
        <begin position="253"/>
        <end position="263"/>
    </location>
</feature>
<feature type="compositionally biased region" description="Basic and acidic residues" evidence="1">
    <location>
        <begin position="380"/>
        <end position="395"/>
    </location>
</feature>
<reference evidence="2" key="1">
    <citation type="submission" date="2023-06" db="EMBL/GenBank/DDBJ databases">
        <authorList>
            <consortium name="Lawrence Berkeley National Laboratory"/>
            <person name="Ahrendt S."/>
            <person name="Sahu N."/>
            <person name="Indic B."/>
            <person name="Wong-Bajracharya J."/>
            <person name="Merenyi Z."/>
            <person name="Ke H.-M."/>
            <person name="Monk M."/>
            <person name="Kocsube S."/>
            <person name="Drula E."/>
            <person name="Lipzen A."/>
            <person name="Balint B."/>
            <person name="Henrissat B."/>
            <person name="Andreopoulos B."/>
            <person name="Martin F.M."/>
            <person name="Harder C.B."/>
            <person name="Rigling D."/>
            <person name="Ford K.L."/>
            <person name="Foster G.D."/>
            <person name="Pangilinan J."/>
            <person name="Papanicolaou A."/>
            <person name="Barry K."/>
            <person name="LaButti K."/>
            <person name="Viragh M."/>
            <person name="Koriabine M."/>
            <person name="Yan M."/>
            <person name="Riley R."/>
            <person name="Champramary S."/>
            <person name="Plett K.L."/>
            <person name="Tsai I.J."/>
            <person name="Slot J."/>
            <person name="Sipos G."/>
            <person name="Plett J."/>
            <person name="Nagy L.G."/>
            <person name="Grigoriev I.V."/>
        </authorList>
    </citation>
    <scope>NUCLEOTIDE SEQUENCE</scope>
    <source>
        <strain evidence="2">ICMP 16352</strain>
    </source>
</reference>
<proteinExistence type="predicted"/>
<protein>
    <submittedName>
        <fullName evidence="2">Uncharacterized protein</fullName>
    </submittedName>
</protein>
<accession>A0AA39UAZ8</accession>